<dbReference type="RefSeq" id="XP_060450412.1">
    <property type="nucleotide sequence ID" value="XM_060589466.1"/>
</dbReference>
<name>A0AAJ0A1T1_9PEZI</name>
<protein>
    <submittedName>
        <fullName evidence="1">Uncharacterized protein</fullName>
    </submittedName>
</protein>
<accession>A0AAJ0A1T1</accession>
<feature type="non-terminal residue" evidence="1">
    <location>
        <position position="1"/>
    </location>
</feature>
<proteinExistence type="predicted"/>
<gene>
    <name evidence="1" type="ORF">BDP81DRAFT_415555</name>
</gene>
<dbReference type="GeneID" id="85474328"/>
<dbReference type="Proteomes" id="UP001243989">
    <property type="component" value="Unassembled WGS sequence"/>
</dbReference>
<dbReference type="EMBL" id="JAHMHQ010000002">
    <property type="protein sequence ID" value="KAK1654368.1"/>
    <property type="molecule type" value="Genomic_DNA"/>
</dbReference>
<evidence type="ECO:0000313" key="2">
    <source>
        <dbReference type="Proteomes" id="UP001243989"/>
    </source>
</evidence>
<keyword evidence="2" id="KW-1185">Reference proteome</keyword>
<sequence length="66" mass="7110">MQIYRIRCADSSQQSCSARQKPEGPCCGSLERASTVEHTTHVDAAACIARHAATGMDDLHLVAHLC</sequence>
<organism evidence="1 2">
    <name type="scientific">Colletotrichum phormii</name>
    <dbReference type="NCBI Taxonomy" id="359342"/>
    <lineage>
        <taxon>Eukaryota</taxon>
        <taxon>Fungi</taxon>
        <taxon>Dikarya</taxon>
        <taxon>Ascomycota</taxon>
        <taxon>Pezizomycotina</taxon>
        <taxon>Sordariomycetes</taxon>
        <taxon>Hypocreomycetidae</taxon>
        <taxon>Glomerellales</taxon>
        <taxon>Glomerellaceae</taxon>
        <taxon>Colletotrichum</taxon>
        <taxon>Colletotrichum acutatum species complex</taxon>
    </lineage>
</organism>
<dbReference type="AlphaFoldDB" id="A0AAJ0A1T1"/>
<comment type="caution">
    <text evidence="1">The sequence shown here is derived from an EMBL/GenBank/DDBJ whole genome shotgun (WGS) entry which is preliminary data.</text>
</comment>
<reference evidence="1" key="1">
    <citation type="submission" date="2021-06" db="EMBL/GenBank/DDBJ databases">
        <title>Comparative genomics, transcriptomics and evolutionary studies reveal genomic signatures of adaptation to plant cell wall in hemibiotrophic fungi.</title>
        <authorList>
            <consortium name="DOE Joint Genome Institute"/>
            <person name="Baroncelli R."/>
            <person name="Diaz J.F."/>
            <person name="Benocci T."/>
            <person name="Peng M."/>
            <person name="Battaglia E."/>
            <person name="Haridas S."/>
            <person name="Andreopoulos W."/>
            <person name="Labutti K."/>
            <person name="Pangilinan J."/>
            <person name="Floch G.L."/>
            <person name="Makela M.R."/>
            <person name="Henrissat B."/>
            <person name="Grigoriev I.V."/>
            <person name="Crouch J.A."/>
            <person name="De Vries R.P."/>
            <person name="Sukno S.A."/>
            <person name="Thon M.R."/>
        </authorList>
    </citation>
    <scope>NUCLEOTIDE SEQUENCE</scope>
    <source>
        <strain evidence="1">CBS 102054</strain>
    </source>
</reference>
<evidence type="ECO:0000313" key="1">
    <source>
        <dbReference type="EMBL" id="KAK1654368.1"/>
    </source>
</evidence>